<accession>A0A058ZAU5</accession>
<organism evidence="1">
    <name type="scientific">Fonticula alba</name>
    <name type="common">Slime mold</name>
    <dbReference type="NCBI Taxonomy" id="691883"/>
    <lineage>
        <taxon>Eukaryota</taxon>
        <taxon>Rotosphaerida</taxon>
        <taxon>Fonticulaceae</taxon>
        <taxon>Fonticula</taxon>
    </lineage>
</organism>
<dbReference type="RefSeq" id="XP_009494166.1">
    <property type="nucleotide sequence ID" value="XM_009495891.1"/>
</dbReference>
<dbReference type="GeneID" id="20526717"/>
<protein>
    <submittedName>
        <fullName evidence="1">Uncharacterized protein</fullName>
    </submittedName>
</protein>
<dbReference type="Proteomes" id="UP000030693">
    <property type="component" value="Unassembled WGS sequence"/>
</dbReference>
<dbReference type="AlphaFoldDB" id="A0A058ZAU5"/>
<reference evidence="1" key="1">
    <citation type="submission" date="2013-04" db="EMBL/GenBank/DDBJ databases">
        <title>The Genome Sequence of Fonticula alba ATCC 38817.</title>
        <authorList>
            <consortium name="The Broad Institute Genomics Platform"/>
            <person name="Russ C."/>
            <person name="Cuomo C."/>
            <person name="Burger G."/>
            <person name="Gray M.W."/>
            <person name="Holland P.W.H."/>
            <person name="King N."/>
            <person name="Lang F.B.F."/>
            <person name="Roger A.J."/>
            <person name="Ruiz-Trillo I."/>
            <person name="Brown M."/>
            <person name="Walker B."/>
            <person name="Young S."/>
            <person name="Zeng Q."/>
            <person name="Gargeya S."/>
            <person name="Fitzgerald M."/>
            <person name="Haas B."/>
            <person name="Abouelleil A."/>
            <person name="Allen A.W."/>
            <person name="Alvarado L."/>
            <person name="Arachchi H.M."/>
            <person name="Berlin A.M."/>
            <person name="Chapman S.B."/>
            <person name="Gainer-Dewar J."/>
            <person name="Goldberg J."/>
            <person name="Griggs A."/>
            <person name="Gujja S."/>
            <person name="Hansen M."/>
            <person name="Howarth C."/>
            <person name="Imamovic A."/>
            <person name="Ireland A."/>
            <person name="Larimer J."/>
            <person name="McCowan C."/>
            <person name="Murphy C."/>
            <person name="Pearson M."/>
            <person name="Poon T.W."/>
            <person name="Priest M."/>
            <person name="Roberts A."/>
            <person name="Saif S."/>
            <person name="Shea T."/>
            <person name="Sisk P."/>
            <person name="Sykes S."/>
            <person name="Wortman J."/>
            <person name="Nusbaum C."/>
            <person name="Birren B."/>
        </authorList>
    </citation>
    <scope>NUCLEOTIDE SEQUENCE [LARGE SCALE GENOMIC DNA]</scope>
    <source>
        <strain evidence="1">ATCC 38817</strain>
    </source>
</reference>
<proteinExistence type="predicted"/>
<name>A0A058ZAU5_FONAL</name>
<evidence type="ECO:0000313" key="1">
    <source>
        <dbReference type="EMBL" id="KCV71043.1"/>
    </source>
</evidence>
<evidence type="ECO:0000313" key="2">
    <source>
        <dbReference type="Proteomes" id="UP000030693"/>
    </source>
</evidence>
<gene>
    <name evidence="1" type="ORF">H696_01992</name>
</gene>
<sequence length="81" mass="8978">MGVIRNFFNLPPRTRRNIGIGVGMIASLGLAIDSYVEEASGNRELGQEQVRMQMKLKEQREAIMEQMNAANSAQPAGEKTK</sequence>
<keyword evidence="2" id="KW-1185">Reference proteome</keyword>
<dbReference type="EMBL" id="KB932203">
    <property type="protein sequence ID" value="KCV71043.1"/>
    <property type="molecule type" value="Genomic_DNA"/>
</dbReference>